<dbReference type="Proteomes" id="UP000037035">
    <property type="component" value="Unassembled WGS sequence"/>
</dbReference>
<comment type="caution">
    <text evidence="1">The sequence shown here is derived from an EMBL/GenBank/DDBJ whole genome shotgun (WGS) entry which is preliminary data.</text>
</comment>
<proteinExistence type="predicted"/>
<sequence length="229" mass="26193">MGQRHSEECQWTGSRWYGKRRRRTNDDIAYRLELCSNFQQIARVVSELDVTLLKHAGRASNLESLLDFSQLPPLLAKIAPALNQKKKFKILNCENEMRGICCQSAVPVPTISKSITCFKHFGLTYTDSIDSGSSIEYFLSTDKTDTYFGKIQKIFQIFLCVDMPNLSPQDRLKNPYQLFCPNLNVHVFYATPLLPKNNIFFQHESDKFNTKHNLIAVKSLSHSCAGSFL</sequence>
<dbReference type="VEuPathDB" id="FungiDB:VP01_2657g5"/>
<reference evidence="1 2" key="1">
    <citation type="submission" date="2015-08" db="EMBL/GenBank/DDBJ databases">
        <title>Next Generation Sequencing and Analysis of the Genome of Puccinia sorghi L Schw, the Causal Agent of Maize Common Rust.</title>
        <authorList>
            <person name="Rochi L."/>
            <person name="Burguener G."/>
            <person name="Darino M."/>
            <person name="Turjanski A."/>
            <person name="Kreff E."/>
            <person name="Dieguez M.J."/>
            <person name="Sacco F."/>
        </authorList>
    </citation>
    <scope>NUCLEOTIDE SEQUENCE [LARGE SCALE GENOMIC DNA]</scope>
    <source>
        <strain evidence="1 2">RO10H11247</strain>
    </source>
</reference>
<accession>A0A0L6V4S8</accession>
<gene>
    <name evidence="1" type="ORF">VP01_2657g5</name>
</gene>
<protein>
    <submittedName>
        <fullName evidence="1">Uncharacterized protein</fullName>
    </submittedName>
</protein>
<dbReference type="EMBL" id="LAVV01007565">
    <property type="protein sequence ID" value="KNZ55527.1"/>
    <property type="molecule type" value="Genomic_DNA"/>
</dbReference>
<evidence type="ECO:0000313" key="2">
    <source>
        <dbReference type="Proteomes" id="UP000037035"/>
    </source>
</evidence>
<dbReference type="AlphaFoldDB" id="A0A0L6V4S8"/>
<name>A0A0L6V4S8_9BASI</name>
<keyword evidence="2" id="KW-1185">Reference proteome</keyword>
<organism evidence="1 2">
    <name type="scientific">Puccinia sorghi</name>
    <dbReference type="NCBI Taxonomy" id="27349"/>
    <lineage>
        <taxon>Eukaryota</taxon>
        <taxon>Fungi</taxon>
        <taxon>Dikarya</taxon>
        <taxon>Basidiomycota</taxon>
        <taxon>Pucciniomycotina</taxon>
        <taxon>Pucciniomycetes</taxon>
        <taxon>Pucciniales</taxon>
        <taxon>Pucciniaceae</taxon>
        <taxon>Puccinia</taxon>
    </lineage>
</organism>
<evidence type="ECO:0000313" key="1">
    <source>
        <dbReference type="EMBL" id="KNZ55527.1"/>
    </source>
</evidence>